<comment type="catalytic activity">
    <reaction evidence="2">
        <text>glycyl-tRNA(Ala) + H2O = tRNA(Ala) + glycine + H(+)</text>
        <dbReference type="Rhea" id="RHEA:53744"/>
        <dbReference type="Rhea" id="RHEA-COMP:9657"/>
        <dbReference type="Rhea" id="RHEA-COMP:13640"/>
        <dbReference type="ChEBI" id="CHEBI:15377"/>
        <dbReference type="ChEBI" id="CHEBI:15378"/>
        <dbReference type="ChEBI" id="CHEBI:57305"/>
        <dbReference type="ChEBI" id="CHEBI:78442"/>
        <dbReference type="ChEBI" id="CHEBI:78522"/>
    </reaction>
</comment>
<dbReference type="Proteomes" id="UP000006437">
    <property type="component" value="Unassembled WGS sequence"/>
</dbReference>
<dbReference type="RefSeq" id="WP_009524457.1">
    <property type="nucleotide sequence ID" value="NZ_ALNK01000010.1"/>
</dbReference>
<dbReference type="AlphaFoldDB" id="G9XE17"/>
<proteinExistence type="inferred from homology"/>
<evidence type="ECO:0000313" key="8">
    <source>
        <dbReference type="Proteomes" id="UP000006437"/>
    </source>
</evidence>
<evidence type="ECO:0000313" key="5">
    <source>
        <dbReference type="EMBL" id="EJU24111.1"/>
    </source>
</evidence>
<keyword evidence="2 5" id="KW-0378">Hydrolase</keyword>
<comment type="subunit">
    <text evidence="2">Homodimer.</text>
</comment>
<keyword evidence="2" id="KW-0694">RNA-binding</keyword>
<protein>
    <recommendedName>
        <fullName evidence="2">D-aminoacyl-tRNA deacylase</fullName>
        <shortName evidence="2">DTD</shortName>
        <ecNumber evidence="2">3.1.1.96</ecNumber>
    </recommendedName>
    <alternativeName>
        <fullName evidence="2">Gly-tRNA(Ala) deacylase</fullName>
        <ecNumber evidence="2">3.1.1.-</ecNumber>
    </alternativeName>
</protein>
<dbReference type="HOGENOM" id="CLU_076901_1_0_9"/>
<comment type="subcellular location">
    <subcellularLocation>
        <location evidence="2">Cytoplasm</location>
    </subcellularLocation>
</comment>
<name>G9XE17_9FIRM</name>
<comment type="caution">
    <text evidence="4">The sequence shown here is derived from an EMBL/GenBank/DDBJ whole genome shotgun (WGS) entry which is preliminary data.</text>
</comment>
<sequence>MRALVQRSLKSSVSIKTDGEYKLKESIEKGFVVLLGVCDTDTDDDLNKLVDKISKLRVFEDENGKMNLSIADCNGEILLISQFTLYANCKHGNRPSFIDAGKPEYANEMYEKFASKLKENGITVKTGIFGADMLVNIENHGPVTIMLDSDELLKK</sequence>
<evidence type="ECO:0000313" key="7">
    <source>
        <dbReference type="Proteomes" id="UP000005244"/>
    </source>
</evidence>
<dbReference type="Pfam" id="PF02580">
    <property type="entry name" value="Tyr_Deacylase"/>
    <property type="match status" value="1"/>
</dbReference>
<dbReference type="PANTHER" id="PTHR10472">
    <property type="entry name" value="D-TYROSYL-TRNA TYR DEACYLASE"/>
    <property type="match status" value="1"/>
</dbReference>
<comment type="domain">
    <text evidence="2">A Gly-cisPro motif from one monomer fits into the active site of the other monomer to allow specific chiral rejection of L-amino acids.</text>
</comment>
<dbReference type="GO" id="GO:0106026">
    <property type="term" value="F:Gly-tRNA(Ala) deacylase activity"/>
    <property type="evidence" value="ECO:0007669"/>
    <property type="project" value="UniProtKB-UniRule"/>
</dbReference>
<comment type="function">
    <text evidence="2">An aminoacyl-tRNA editing enzyme that deacylates mischarged D-aminoacyl-tRNAs. Also deacylates mischarged glycyl-tRNA(Ala), protecting cells against glycine mischarging by AlaRS. Acts via tRNA-based rather than protein-based catalysis; rejects L-amino acids rather than detecting D-amino acids in the active site. By recycling D-aminoacyl-tRNA to D-amino acids and free tRNA molecules, this enzyme counteracts the toxicity associated with the formation of D-aminoacyl-tRNA entities in vivo and helps enforce protein L-homochirality.</text>
</comment>
<reference evidence="3 8" key="1">
    <citation type="submission" date="2011-08" db="EMBL/GenBank/DDBJ databases">
        <title>The Genome Sequence of Eubacteriaceae bacterium ACC19a.</title>
        <authorList>
            <consortium name="The Broad Institute Genome Sequencing Platform"/>
            <person name="Earl A."/>
            <person name="Ward D."/>
            <person name="Feldgarden M."/>
            <person name="Gevers D."/>
            <person name="Sizova M."/>
            <person name="Hazen A."/>
            <person name="Epstein S."/>
            <person name="Young S.K."/>
            <person name="Zeng Q."/>
            <person name="Gargeya S."/>
            <person name="Fitzgerald M."/>
            <person name="Haas B."/>
            <person name="Abouelleil A."/>
            <person name="Alvarado L."/>
            <person name="Arachchi H.M."/>
            <person name="Berlin A."/>
            <person name="Brown A."/>
            <person name="Chapman S.B."/>
            <person name="Chen Z."/>
            <person name="Dunbar C."/>
            <person name="Freedman E."/>
            <person name="Gearin G."/>
            <person name="Gellesch M."/>
            <person name="Goldberg J."/>
            <person name="Griggs A."/>
            <person name="Gujja S."/>
            <person name="Heiman D."/>
            <person name="Howarth C."/>
            <person name="Larson L."/>
            <person name="Lui A."/>
            <person name="MacDonald P.J.P."/>
            <person name="Montmayeur A."/>
            <person name="Murphy C."/>
            <person name="Neiman D."/>
            <person name="Pearson M."/>
            <person name="Priest M."/>
            <person name="Roberts A."/>
            <person name="Saif S."/>
            <person name="Shea T."/>
            <person name="Shenoy N."/>
            <person name="Sisk P."/>
            <person name="Stolte C."/>
            <person name="Sykes S."/>
            <person name="Wortman J."/>
            <person name="Nusbaum C."/>
            <person name="Birren B."/>
        </authorList>
    </citation>
    <scope>NUCLEOTIDE SEQUENCE [LARGE SCALE GENOMIC DNA]</scope>
    <source>
        <strain evidence="3 8">ACC19a</strain>
    </source>
</reference>
<evidence type="ECO:0000313" key="4">
    <source>
        <dbReference type="EMBL" id="EHL18675.1"/>
    </source>
</evidence>
<comment type="similarity">
    <text evidence="1 2">Belongs to the DTD family.</text>
</comment>
<comment type="catalytic activity">
    <reaction evidence="2">
        <text>a D-aminoacyl-tRNA + H2O = a tRNA + a D-alpha-amino acid + H(+)</text>
        <dbReference type="Rhea" id="RHEA:13953"/>
        <dbReference type="Rhea" id="RHEA-COMP:10123"/>
        <dbReference type="Rhea" id="RHEA-COMP:10124"/>
        <dbReference type="ChEBI" id="CHEBI:15377"/>
        <dbReference type="ChEBI" id="CHEBI:15378"/>
        <dbReference type="ChEBI" id="CHEBI:59871"/>
        <dbReference type="ChEBI" id="CHEBI:78442"/>
        <dbReference type="ChEBI" id="CHEBI:79333"/>
        <dbReference type="EC" id="3.1.1.96"/>
    </reaction>
</comment>
<dbReference type="GO" id="GO:0051500">
    <property type="term" value="F:D-tyrosyl-tRNA(Tyr) deacylase activity"/>
    <property type="evidence" value="ECO:0007669"/>
    <property type="project" value="TreeGrafter"/>
</dbReference>
<dbReference type="EC" id="3.1.1.-" evidence="2"/>
<dbReference type="InterPro" id="IPR003732">
    <property type="entry name" value="Daa-tRNA_deacyls_DTD"/>
</dbReference>
<dbReference type="EMBL" id="AFZE01000001">
    <property type="protein sequence ID" value="EHL16978.1"/>
    <property type="molecule type" value="Genomic_DNA"/>
</dbReference>
<dbReference type="SUPFAM" id="SSF69500">
    <property type="entry name" value="DTD-like"/>
    <property type="match status" value="1"/>
</dbReference>
<dbReference type="NCBIfam" id="TIGR00256">
    <property type="entry name" value="D-aminoacyl-tRNA deacylase"/>
    <property type="match status" value="1"/>
</dbReference>
<dbReference type="GO" id="GO:0043908">
    <property type="term" value="F:Ser(Gly)-tRNA(Ala) hydrolase activity"/>
    <property type="evidence" value="ECO:0007669"/>
    <property type="project" value="UniProtKB-UniRule"/>
</dbReference>
<dbReference type="InterPro" id="IPR023509">
    <property type="entry name" value="DTD-like_sf"/>
</dbReference>
<dbReference type="GO" id="GO:0005737">
    <property type="term" value="C:cytoplasm"/>
    <property type="evidence" value="ECO:0007669"/>
    <property type="project" value="UniProtKB-SubCell"/>
</dbReference>
<reference evidence="4 6" key="2">
    <citation type="submission" date="2011-08" db="EMBL/GenBank/DDBJ databases">
        <title>The Genome Sequence of Eubacteriaceae bacterium CM5.</title>
        <authorList>
            <consortium name="The Broad Institute Genome Sequencing Platform"/>
            <person name="Earl A."/>
            <person name="Ward D."/>
            <person name="Feldgarden M."/>
            <person name="Gevers D."/>
            <person name="Sizova M."/>
            <person name="Hazen A."/>
            <person name="Epstein S."/>
            <person name="Young S.K."/>
            <person name="Zeng Q."/>
            <person name="Gargeya S."/>
            <person name="Fitzgerald M."/>
            <person name="Haas B."/>
            <person name="Abouelleil A."/>
            <person name="Alvarado L."/>
            <person name="Arachchi H.M."/>
            <person name="Berlin A."/>
            <person name="Brown A."/>
            <person name="Chapman S.B."/>
            <person name="Chen Z."/>
            <person name="Dunbar C."/>
            <person name="Freedman E."/>
            <person name="Gearin G."/>
            <person name="Gellesch M."/>
            <person name="Goldberg J."/>
            <person name="Griggs A."/>
            <person name="Gujja S."/>
            <person name="Heiman D."/>
            <person name="Howarth C."/>
            <person name="Larson L."/>
            <person name="Lui A."/>
            <person name="MacDonald P.J.P."/>
            <person name="Montmayeur A."/>
            <person name="Murphy C."/>
            <person name="Neiman D."/>
            <person name="Pearson M."/>
            <person name="Priest M."/>
            <person name="Roberts A."/>
            <person name="Saif S."/>
            <person name="Shea T."/>
            <person name="Shenoy N."/>
            <person name="Sisk P."/>
            <person name="Stolte C."/>
            <person name="Sykes S."/>
            <person name="Wortman J."/>
            <person name="Nusbaum C."/>
            <person name="Birren B."/>
        </authorList>
    </citation>
    <scope>NUCLEOTIDE SEQUENCE [LARGE SCALE GENOMIC DNA]</scope>
    <source>
        <strain evidence="4 6">CM5</strain>
    </source>
</reference>
<organism evidence="4 6">
    <name type="scientific">Peptoanaerobacter stomatis</name>
    <dbReference type="NCBI Taxonomy" id="796937"/>
    <lineage>
        <taxon>Bacteria</taxon>
        <taxon>Bacillati</taxon>
        <taxon>Bacillota</taxon>
        <taxon>Clostridia</taxon>
        <taxon>Peptostreptococcales</taxon>
        <taxon>Filifactoraceae</taxon>
        <taxon>Peptoanaerobacter</taxon>
    </lineage>
</organism>
<dbReference type="EC" id="3.1.1.96" evidence="2"/>
<dbReference type="Gene3D" id="3.50.80.10">
    <property type="entry name" value="D-tyrosyl-tRNA(Tyr) deacylase"/>
    <property type="match status" value="1"/>
</dbReference>
<dbReference type="EMBL" id="ALNK01000010">
    <property type="protein sequence ID" value="EJU24111.1"/>
    <property type="molecule type" value="Genomic_DNA"/>
</dbReference>
<dbReference type="PANTHER" id="PTHR10472:SF5">
    <property type="entry name" value="D-AMINOACYL-TRNA DEACYLASE 1"/>
    <property type="match status" value="1"/>
</dbReference>
<dbReference type="PATRIC" id="fig|796937.3.peg.225"/>
<evidence type="ECO:0000256" key="1">
    <source>
        <dbReference type="ARBA" id="ARBA00009673"/>
    </source>
</evidence>
<accession>G9WXY1</accession>
<evidence type="ECO:0000256" key="2">
    <source>
        <dbReference type="HAMAP-Rule" id="MF_00518"/>
    </source>
</evidence>
<dbReference type="HAMAP" id="MF_00518">
    <property type="entry name" value="Deacylase_Dtd"/>
    <property type="match status" value="1"/>
</dbReference>
<feature type="short sequence motif" description="Gly-cisPro motif, important for rejection of L-amino acids" evidence="2">
    <location>
        <begin position="141"/>
        <end position="142"/>
    </location>
</feature>
<dbReference type="Proteomes" id="UP000005244">
    <property type="component" value="Unassembled WGS sequence"/>
</dbReference>
<evidence type="ECO:0000313" key="3">
    <source>
        <dbReference type="EMBL" id="EHL16978.1"/>
    </source>
</evidence>
<keyword evidence="7" id="KW-1185">Reference proteome</keyword>
<dbReference type="STRING" id="796937.HMPREF9630_00095"/>
<accession>G9XE17</accession>
<dbReference type="Proteomes" id="UP000003379">
    <property type="component" value="Unassembled WGS sequence"/>
</dbReference>
<reference evidence="5 7" key="3">
    <citation type="submission" date="2012-07" db="EMBL/GenBank/DDBJ databases">
        <authorList>
            <person name="Durkin A.S."/>
            <person name="McCorrison J."/>
            <person name="Torralba M."/>
            <person name="Gillis M."/>
            <person name="Methe B."/>
            <person name="Sutton G."/>
            <person name="Nelson K.E."/>
        </authorList>
    </citation>
    <scope>NUCLEOTIDE SEQUENCE [LARGE SCALE GENOMIC DNA]</scope>
    <source>
        <strain evidence="5 7">OBRC8</strain>
    </source>
</reference>
<keyword evidence="2" id="KW-0820">tRNA-binding</keyword>
<evidence type="ECO:0000313" key="6">
    <source>
        <dbReference type="Proteomes" id="UP000003379"/>
    </source>
</evidence>
<dbReference type="GO" id="GO:0000049">
    <property type="term" value="F:tRNA binding"/>
    <property type="evidence" value="ECO:0007669"/>
    <property type="project" value="UniProtKB-UniRule"/>
</dbReference>
<dbReference type="GO" id="GO:0019478">
    <property type="term" value="P:D-amino acid catabolic process"/>
    <property type="evidence" value="ECO:0007669"/>
    <property type="project" value="UniProtKB-UniRule"/>
</dbReference>
<dbReference type="FunFam" id="3.50.80.10:FF:000001">
    <property type="entry name" value="D-aminoacyl-tRNA deacylase"/>
    <property type="match status" value="1"/>
</dbReference>
<keyword evidence="2" id="KW-0963">Cytoplasm</keyword>
<gene>
    <name evidence="2 5" type="primary">dtd</name>
    <name evidence="5" type="ORF">HMPREF1143_1407</name>
    <name evidence="4" type="ORF">HMPREF9628_00361</name>
    <name evidence="3" type="ORF">HMPREF9629_00220</name>
</gene>
<accession>J4WFW0</accession>
<dbReference type="EMBL" id="AFZG01000041">
    <property type="protein sequence ID" value="EHL18675.1"/>
    <property type="molecule type" value="Genomic_DNA"/>
</dbReference>